<evidence type="ECO:0000259" key="2">
    <source>
        <dbReference type="Pfam" id="PF00668"/>
    </source>
</evidence>
<gene>
    <name evidence="3" type="ORF">G3M58_67425</name>
</gene>
<dbReference type="SUPFAM" id="SSF56801">
    <property type="entry name" value="Acetyl-CoA synthetase-like"/>
    <property type="match status" value="1"/>
</dbReference>
<dbReference type="Gene3D" id="3.30.559.10">
    <property type="entry name" value="Chloramphenicol acetyltransferase-like domain"/>
    <property type="match status" value="1"/>
</dbReference>
<dbReference type="Gene3D" id="3.40.50.980">
    <property type="match status" value="2"/>
</dbReference>
<dbReference type="GO" id="GO:0008610">
    <property type="term" value="P:lipid biosynthetic process"/>
    <property type="evidence" value="ECO:0007669"/>
    <property type="project" value="UniProtKB-ARBA"/>
</dbReference>
<proteinExistence type="predicted"/>
<organism evidence="3">
    <name type="scientific">Streptomyces sp. SID7499</name>
    <dbReference type="NCBI Taxonomy" id="2706086"/>
    <lineage>
        <taxon>Bacteria</taxon>
        <taxon>Bacillati</taxon>
        <taxon>Actinomycetota</taxon>
        <taxon>Actinomycetes</taxon>
        <taxon>Kitasatosporales</taxon>
        <taxon>Streptomycetaceae</taxon>
        <taxon>Streptomyces</taxon>
    </lineage>
</organism>
<dbReference type="GO" id="GO:0031177">
    <property type="term" value="F:phosphopantetheine binding"/>
    <property type="evidence" value="ECO:0007669"/>
    <property type="project" value="TreeGrafter"/>
</dbReference>
<feature type="non-terminal residue" evidence="3">
    <location>
        <position position="296"/>
    </location>
</feature>
<protein>
    <submittedName>
        <fullName evidence="3">AMP-binding protein</fullName>
    </submittedName>
</protein>
<dbReference type="GO" id="GO:0044550">
    <property type="term" value="P:secondary metabolite biosynthetic process"/>
    <property type="evidence" value="ECO:0007669"/>
    <property type="project" value="TreeGrafter"/>
</dbReference>
<evidence type="ECO:0000313" key="3">
    <source>
        <dbReference type="EMBL" id="NEE17985.1"/>
    </source>
</evidence>
<dbReference type="AlphaFoldDB" id="A0A6G3XJJ3"/>
<dbReference type="InterPro" id="IPR023213">
    <property type="entry name" value="CAT-like_dom_sf"/>
</dbReference>
<dbReference type="Gene3D" id="3.30.559.30">
    <property type="entry name" value="Nonribosomal peptide synthetase, condensation domain"/>
    <property type="match status" value="1"/>
</dbReference>
<evidence type="ECO:0000259" key="1">
    <source>
        <dbReference type="Pfam" id="PF00501"/>
    </source>
</evidence>
<dbReference type="EMBL" id="JAAGMN010007032">
    <property type="protein sequence ID" value="NEE17985.1"/>
    <property type="molecule type" value="Genomic_DNA"/>
</dbReference>
<dbReference type="PANTHER" id="PTHR45527">
    <property type="entry name" value="NONRIBOSOMAL PEPTIDE SYNTHETASE"/>
    <property type="match status" value="1"/>
</dbReference>
<feature type="domain" description="AMP-dependent synthetase/ligase" evidence="1">
    <location>
        <begin position="142"/>
        <end position="296"/>
    </location>
</feature>
<dbReference type="InterPro" id="IPR000873">
    <property type="entry name" value="AMP-dep_synth/lig_dom"/>
</dbReference>
<dbReference type="SUPFAM" id="SSF52777">
    <property type="entry name" value="CoA-dependent acyltransferases"/>
    <property type="match status" value="1"/>
</dbReference>
<dbReference type="PANTHER" id="PTHR45527:SF1">
    <property type="entry name" value="FATTY ACID SYNTHASE"/>
    <property type="match status" value="1"/>
</dbReference>
<accession>A0A6G3XJJ3</accession>
<dbReference type="GO" id="GO:0043041">
    <property type="term" value="P:amino acid activation for nonribosomal peptide biosynthetic process"/>
    <property type="evidence" value="ECO:0007669"/>
    <property type="project" value="TreeGrafter"/>
</dbReference>
<comment type="caution">
    <text evidence="3">The sequence shown here is derived from an EMBL/GenBank/DDBJ whole genome shotgun (WGS) entry which is preliminary data.</text>
</comment>
<dbReference type="InterPro" id="IPR001242">
    <property type="entry name" value="Condensation_dom"/>
</dbReference>
<name>A0A6G3XJJ3_9ACTN</name>
<reference evidence="3" key="1">
    <citation type="submission" date="2020-01" db="EMBL/GenBank/DDBJ databases">
        <title>Insect and environment-associated Actinomycetes.</title>
        <authorList>
            <person name="Currrie C."/>
            <person name="Chevrette M."/>
            <person name="Carlson C."/>
            <person name="Stubbendieck R."/>
            <person name="Wendt-Pienkowski E."/>
        </authorList>
    </citation>
    <scope>NUCLEOTIDE SEQUENCE</scope>
    <source>
        <strain evidence="3">SID7499</strain>
    </source>
</reference>
<sequence>RLVEVLNPERSLARHPLFQVWLNLQNTADIEISLPGTEVGPQGVGIGAAKFDLAFSLRERYDEQGSPAGMTGLVEYSDDLFDPETVSRMADRLLRLLDGVCTDPDLPIARVDVLSPAERRQVTAGFNATGYDVPRGTFAALFAHQAAATPGSVAISHDGSELSYAQLDAEADGLARQLTRRGIGPEDVVAVALPRTPRLVVALLAVAKAGAVYLPVDPQYPAERVSFILTDARPALLVTDGPAAAGLPASDVPRLLLDGPSADDGPDASLDSVPGAARRAVPANAAYMIYTSGSTG</sequence>
<feature type="non-terminal residue" evidence="3">
    <location>
        <position position="1"/>
    </location>
</feature>
<dbReference type="GO" id="GO:0003824">
    <property type="term" value="F:catalytic activity"/>
    <property type="evidence" value="ECO:0007669"/>
    <property type="project" value="InterPro"/>
</dbReference>
<dbReference type="GO" id="GO:0005829">
    <property type="term" value="C:cytosol"/>
    <property type="evidence" value="ECO:0007669"/>
    <property type="project" value="TreeGrafter"/>
</dbReference>
<feature type="domain" description="Condensation" evidence="2">
    <location>
        <begin position="2"/>
        <end position="122"/>
    </location>
</feature>
<dbReference type="Pfam" id="PF00501">
    <property type="entry name" value="AMP-binding"/>
    <property type="match status" value="1"/>
</dbReference>
<dbReference type="Pfam" id="PF00668">
    <property type="entry name" value="Condensation"/>
    <property type="match status" value="1"/>
</dbReference>